<feature type="domain" description="AB hydrolase-1" evidence="1">
    <location>
        <begin position="80"/>
        <end position="185"/>
    </location>
</feature>
<organism evidence="2 3">
    <name type="scientific">Flavobacterium aureirubrum</name>
    <dbReference type="NCBI Taxonomy" id="3133147"/>
    <lineage>
        <taxon>Bacteria</taxon>
        <taxon>Pseudomonadati</taxon>
        <taxon>Bacteroidota</taxon>
        <taxon>Flavobacteriia</taxon>
        <taxon>Flavobacteriales</taxon>
        <taxon>Flavobacteriaceae</taxon>
        <taxon>Flavobacterium</taxon>
    </lineage>
</organism>
<dbReference type="Proteomes" id="UP001460072">
    <property type="component" value="Unassembled WGS sequence"/>
</dbReference>
<keyword evidence="3" id="KW-1185">Reference proteome</keyword>
<sequence length="282" mass="32082">MKKIQYFILTKSIGLYLNSISYFNPEKAKSKAYKLFSQPRKGKLKQNHLPKTLQNATKETFKFQNESFQTYKWQGDDSSVLLIHGWESNSSRWKKLLPFLKSTGKTIFAIDGPAHGLSGGKEFNAPKYAEYIHAVMQKYPSEIVIGHSIGGAAIAYYLHKYKNSAIQKVVLLGSPSDFKIISNNFVSLLSLNKKIKSLLEQYYQEKFDIPIDDFAGHLFATYFSQKALIAHDEDDKIVSVNEGRKYASTWKNATYIETKGHGHSLHDNDLYKSIVSFITDGK</sequence>
<dbReference type="Pfam" id="PF00561">
    <property type="entry name" value="Abhydrolase_1"/>
    <property type="match status" value="1"/>
</dbReference>
<evidence type="ECO:0000259" key="1">
    <source>
        <dbReference type="Pfam" id="PF00561"/>
    </source>
</evidence>
<reference evidence="2 3" key="1">
    <citation type="submission" date="2024-03" db="EMBL/GenBank/DDBJ databases">
        <title>Two novel species of the genus Flavobacterium exhibiting potentially degradation of complex polysaccharides.</title>
        <authorList>
            <person name="Lian X."/>
        </authorList>
    </citation>
    <scope>NUCLEOTIDE SEQUENCE [LARGE SCALE GENOMIC DNA]</scope>
    <source>
        <strain evidence="3">j3</strain>
    </source>
</reference>
<dbReference type="RefSeq" id="WP_342694309.1">
    <property type="nucleotide sequence ID" value="NZ_JBCGDO010000001.1"/>
</dbReference>
<dbReference type="PANTHER" id="PTHR43689:SF8">
    <property type="entry name" value="ALPHA_BETA-HYDROLASES SUPERFAMILY PROTEIN"/>
    <property type="match status" value="1"/>
</dbReference>
<protein>
    <submittedName>
        <fullName evidence="2">Alpha/beta fold hydrolase</fullName>
    </submittedName>
</protein>
<dbReference type="Gene3D" id="3.40.50.1820">
    <property type="entry name" value="alpha/beta hydrolase"/>
    <property type="match status" value="1"/>
</dbReference>
<comment type="caution">
    <text evidence="2">The sequence shown here is derived from an EMBL/GenBank/DDBJ whole genome shotgun (WGS) entry which is preliminary data.</text>
</comment>
<dbReference type="InterPro" id="IPR029058">
    <property type="entry name" value="AB_hydrolase_fold"/>
</dbReference>
<keyword evidence="2" id="KW-0378">Hydrolase</keyword>
<accession>A0ABU9N009</accession>
<dbReference type="PANTHER" id="PTHR43689">
    <property type="entry name" value="HYDROLASE"/>
    <property type="match status" value="1"/>
</dbReference>
<evidence type="ECO:0000313" key="3">
    <source>
        <dbReference type="Proteomes" id="UP001460072"/>
    </source>
</evidence>
<evidence type="ECO:0000313" key="2">
    <source>
        <dbReference type="EMBL" id="MEM0541067.1"/>
    </source>
</evidence>
<gene>
    <name evidence="2" type="ORF">WFZ85_00410</name>
</gene>
<dbReference type="GO" id="GO:0016787">
    <property type="term" value="F:hydrolase activity"/>
    <property type="evidence" value="ECO:0007669"/>
    <property type="project" value="UniProtKB-KW"/>
</dbReference>
<proteinExistence type="predicted"/>
<dbReference type="InterPro" id="IPR000073">
    <property type="entry name" value="AB_hydrolase_1"/>
</dbReference>
<name>A0ABU9N009_9FLAO</name>
<dbReference type="EMBL" id="JBCGDO010000001">
    <property type="protein sequence ID" value="MEM0541067.1"/>
    <property type="molecule type" value="Genomic_DNA"/>
</dbReference>
<dbReference type="SUPFAM" id="SSF53474">
    <property type="entry name" value="alpha/beta-Hydrolases"/>
    <property type="match status" value="1"/>
</dbReference>